<dbReference type="Gene3D" id="2.10.25.10">
    <property type="entry name" value="Laminin"/>
    <property type="match status" value="1"/>
</dbReference>
<evidence type="ECO:0000256" key="3">
    <source>
        <dbReference type="ARBA" id="ARBA00022900"/>
    </source>
</evidence>
<keyword evidence="5" id="KW-0732">Signal</keyword>
<dbReference type="PANTHER" id="PTHR23259">
    <property type="entry name" value="RIDDLE"/>
    <property type="match status" value="1"/>
</dbReference>
<dbReference type="CDD" id="cd19941">
    <property type="entry name" value="TIL"/>
    <property type="match status" value="1"/>
</dbReference>
<dbReference type="GO" id="GO:0004867">
    <property type="term" value="F:serine-type endopeptidase inhibitor activity"/>
    <property type="evidence" value="ECO:0007669"/>
    <property type="project" value="UniProtKB-KW"/>
</dbReference>
<dbReference type="EMBL" id="OZ034829">
    <property type="protein sequence ID" value="CAL1686019.1"/>
    <property type="molecule type" value="Genomic_DNA"/>
</dbReference>
<feature type="chain" id="PRO_5043965672" description="TIL domain-containing protein" evidence="5">
    <location>
        <begin position="21"/>
        <end position="84"/>
    </location>
</feature>
<comment type="similarity">
    <text evidence="1">Belongs to the serine protease inhibitor-like (TIL domain-containing) family.</text>
</comment>
<reference evidence="7" key="1">
    <citation type="submission" date="2024-04" db="EMBL/GenBank/DDBJ databases">
        <authorList>
            <consortium name="Molecular Ecology Group"/>
        </authorList>
    </citation>
    <scope>NUCLEOTIDE SEQUENCE</scope>
</reference>
<organism evidence="7 8">
    <name type="scientific">Lasius platythorax</name>
    <dbReference type="NCBI Taxonomy" id="488582"/>
    <lineage>
        <taxon>Eukaryota</taxon>
        <taxon>Metazoa</taxon>
        <taxon>Ecdysozoa</taxon>
        <taxon>Arthropoda</taxon>
        <taxon>Hexapoda</taxon>
        <taxon>Insecta</taxon>
        <taxon>Pterygota</taxon>
        <taxon>Neoptera</taxon>
        <taxon>Endopterygota</taxon>
        <taxon>Hymenoptera</taxon>
        <taxon>Apocrita</taxon>
        <taxon>Aculeata</taxon>
        <taxon>Formicoidea</taxon>
        <taxon>Formicidae</taxon>
        <taxon>Formicinae</taxon>
        <taxon>Lasius</taxon>
        <taxon>Lasius</taxon>
    </lineage>
</organism>
<feature type="signal peptide" evidence="5">
    <location>
        <begin position="1"/>
        <end position="20"/>
    </location>
</feature>
<dbReference type="Proteomes" id="UP001497644">
    <property type="component" value="Chromosome 6"/>
</dbReference>
<evidence type="ECO:0000256" key="2">
    <source>
        <dbReference type="ARBA" id="ARBA00022690"/>
    </source>
</evidence>
<accession>A0AAV2NZH1</accession>
<protein>
    <recommendedName>
        <fullName evidence="6">TIL domain-containing protein</fullName>
    </recommendedName>
</protein>
<keyword evidence="8" id="KW-1185">Reference proteome</keyword>
<evidence type="ECO:0000313" key="7">
    <source>
        <dbReference type="EMBL" id="CAL1686019.1"/>
    </source>
</evidence>
<evidence type="ECO:0000313" key="8">
    <source>
        <dbReference type="Proteomes" id="UP001497644"/>
    </source>
</evidence>
<sequence length="84" mass="9366">MSRTVFCLLVVVAVLSTVWGNQWPKKKCGKNEEWTECGSTCPLRCVPPKKPQACATVCVKGCQCKRGYLRNSHNRCVLPCDCDC</sequence>
<dbReference type="AlphaFoldDB" id="A0AAV2NZH1"/>
<dbReference type="SUPFAM" id="SSF57567">
    <property type="entry name" value="Serine protease inhibitors"/>
    <property type="match status" value="1"/>
</dbReference>
<proteinExistence type="inferred from homology"/>
<keyword evidence="2" id="KW-0646">Protease inhibitor</keyword>
<gene>
    <name evidence="7" type="ORF">LPLAT_LOCUS11404</name>
</gene>
<dbReference type="InterPro" id="IPR036084">
    <property type="entry name" value="Ser_inhib-like_sf"/>
</dbReference>
<keyword evidence="3" id="KW-0722">Serine protease inhibitor</keyword>
<dbReference type="InterPro" id="IPR002919">
    <property type="entry name" value="TIL_dom"/>
</dbReference>
<dbReference type="PANTHER" id="PTHR23259:SF70">
    <property type="entry name" value="ACCESSORY GLAND PROTEIN ACP62F-RELATED"/>
    <property type="match status" value="1"/>
</dbReference>
<dbReference type="Pfam" id="PF01826">
    <property type="entry name" value="TIL"/>
    <property type="match status" value="1"/>
</dbReference>
<keyword evidence="4" id="KW-1015">Disulfide bond</keyword>
<dbReference type="InterPro" id="IPR051368">
    <property type="entry name" value="SerProtInhib-TIL_Domain"/>
</dbReference>
<feature type="domain" description="TIL" evidence="6">
    <location>
        <begin position="28"/>
        <end position="82"/>
    </location>
</feature>
<evidence type="ECO:0000256" key="4">
    <source>
        <dbReference type="ARBA" id="ARBA00023157"/>
    </source>
</evidence>
<evidence type="ECO:0000256" key="5">
    <source>
        <dbReference type="SAM" id="SignalP"/>
    </source>
</evidence>
<name>A0AAV2NZH1_9HYME</name>
<evidence type="ECO:0000256" key="1">
    <source>
        <dbReference type="ARBA" id="ARBA00007611"/>
    </source>
</evidence>
<evidence type="ECO:0000259" key="6">
    <source>
        <dbReference type="Pfam" id="PF01826"/>
    </source>
</evidence>